<sequence>MKVVINDCFGGFGLSKLALKYLGLENEILPFNSDKERTDPKLVECVENLGAKANISYAELIIVEIPDGSHFVISEYDGLETLYYSENEIHEIHGRD</sequence>
<dbReference type="RefSeq" id="WP_148622624.1">
    <property type="nucleotide sequence ID" value="NZ_SDGZ01000014.1"/>
</dbReference>
<dbReference type="AlphaFoldDB" id="A0A6C2C7J2"/>
<evidence type="ECO:0000313" key="2">
    <source>
        <dbReference type="Proteomes" id="UP000371977"/>
    </source>
</evidence>
<dbReference type="EMBL" id="SDGZ01000014">
    <property type="protein sequence ID" value="TYC49632.1"/>
    <property type="molecule type" value="Genomic_DNA"/>
</dbReference>
<accession>A0A6C2C7J2</accession>
<comment type="caution">
    <text evidence="1">The sequence shown here is derived from an EMBL/GenBank/DDBJ whole genome shotgun (WGS) entry which is preliminary data.</text>
</comment>
<organism evidence="1 2">
    <name type="scientific">Weissella muntiaci</name>
    <dbReference type="NCBI Taxonomy" id="2508881"/>
    <lineage>
        <taxon>Bacteria</taxon>
        <taxon>Bacillati</taxon>
        <taxon>Bacillota</taxon>
        <taxon>Bacilli</taxon>
        <taxon>Lactobacillales</taxon>
        <taxon>Lactobacillaceae</taxon>
        <taxon>Weissella</taxon>
    </lineage>
</organism>
<keyword evidence="2" id="KW-1185">Reference proteome</keyword>
<evidence type="ECO:0000313" key="1">
    <source>
        <dbReference type="EMBL" id="TYC49632.1"/>
    </source>
</evidence>
<dbReference type="OrthoDB" id="2366283at2"/>
<proteinExistence type="predicted"/>
<dbReference type="Proteomes" id="UP000371977">
    <property type="component" value="Unassembled WGS sequence"/>
</dbReference>
<gene>
    <name evidence="1" type="ORF">ESZ50_05670</name>
</gene>
<name>A0A6C2C7J2_9LACO</name>
<reference evidence="1 2" key="1">
    <citation type="submission" date="2019-01" db="EMBL/GenBank/DDBJ databases">
        <title>Weissella sp. nov., a novel lactic acid bacterium isolated from animal feces.</title>
        <authorList>
            <person name="Wang L.-T."/>
        </authorList>
    </citation>
    <scope>NUCLEOTIDE SEQUENCE [LARGE SCALE GENOMIC DNA]</scope>
    <source>
        <strain evidence="1 2">8H-2</strain>
    </source>
</reference>
<protein>
    <submittedName>
        <fullName evidence="1">Uncharacterized protein</fullName>
    </submittedName>
</protein>